<dbReference type="Proteomes" id="UP000770717">
    <property type="component" value="Unassembled WGS sequence"/>
</dbReference>
<gene>
    <name evidence="1" type="ORF">GDO78_009365</name>
</gene>
<dbReference type="AlphaFoldDB" id="A0A8J6KC85"/>
<evidence type="ECO:0000313" key="2">
    <source>
        <dbReference type="Proteomes" id="UP000770717"/>
    </source>
</evidence>
<evidence type="ECO:0000313" key="1">
    <source>
        <dbReference type="EMBL" id="KAG9483409.1"/>
    </source>
</evidence>
<dbReference type="EMBL" id="WNTK01000005">
    <property type="protein sequence ID" value="KAG9483409.1"/>
    <property type="molecule type" value="Genomic_DNA"/>
</dbReference>
<reference evidence="1" key="1">
    <citation type="thesis" date="2020" institute="ProQuest LLC" country="789 East Eisenhower Parkway, Ann Arbor, MI, USA">
        <title>Comparative Genomics and Chromosome Evolution.</title>
        <authorList>
            <person name="Mudd A.B."/>
        </authorList>
    </citation>
    <scope>NUCLEOTIDE SEQUENCE</scope>
    <source>
        <strain evidence="1">HN-11 Male</strain>
        <tissue evidence="1">Kidney and liver</tissue>
    </source>
</reference>
<organism evidence="1 2">
    <name type="scientific">Eleutherodactylus coqui</name>
    <name type="common">Puerto Rican coqui</name>
    <dbReference type="NCBI Taxonomy" id="57060"/>
    <lineage>
        <taxon>Eukaryota</taxon>
        <taxon>Metazoa</taxon>
        <taxon>Chordata</taxon>
        <taxon>Craniata</taxon>
        <taxon>Vertebrata</taxon>
        <taxon>Euteleostomi</taxon>
        <taxon>Amphibia</taxon>
        <taxon>Batrachia</taxon>
        <taxon>Anura</taxon>
        <taxon>Neobatrachia</taxon>
        <taxon>Hyloidea</taxon>
        <taxon>Eleutherodactylidae</taxon>
        <taxon>Eleutherodactylinae</taxon>
        <taxon>Eleutherodactylus</taxon>
        <taxon>Eleutherodactylus</taxon>
    </lineage>
</organism>
<sequence length="103" mass="11460">MKNKTELQQCKCLSSTEPTKTGGNSPFGVALVAQHTEKHITAILSLLEVNVQYLLVGRTEQEDRCRFRDGIWLDDTCSTLLSYVFPSRIASFVRPLAGKSSVK</sequence>
<proteinExistence type="predicted"/>
<name>A0A8J6KC85_ELECQ</name>
<comment type="caution">
    <text evidence="1">The sequence shown here is derived from an EMBL/GenBank/DDBJ whole genome shotgun (WGS) entry which is preliminary data.</text>
</comment>
<keyword evidence="2" id="KW-1185">Reference proteome</keyword>
<accession>A0A8J6KC85</accession>
<protein>
    <submittedName>
        <fullName evidence="1">Uncharacterized protein</fullName>
    </submittedName>
</protein>